<name>A0ABY5AL22_9CYAN</name>
<dbReference type="PANTHER" id="PTHR39550">
    <property type="entry name" value="SLL0658 PROTEIN"/>
    <property type="match status" value="1"/>
</dbReference>
<proteinExistence type="predicted"/>
<dbReference type="RefSeq" id="WP_252661250.1">
    <property type="nucleotide sequence ID" value="NZ_CP098611.1"/>
</dbReference>
<keyword evidence="2" id="KW-1185">Reference proteome</keyword>
<dbReference type="InterPro" id="IPR021799">
    <property type="entry name" value="PIN-like_prokaryotic"/>
</dbReference>
<protein>
    <submittedName>
        <fullName evidence="1">DUF3368 domain-containing protein</fullName>
    </submittedName>
</protein>
<sequence length="152" mass="17017">MPNVVIADASCLIVLSKIGELELLYLLYGQVYITPEIEREFGENLPSWISVETVQNKAYQKSIETVLDVGEASAIALAIEKRDSLVILDDLKARKFAKQLKLVLTGTLGVVSKAKERGYCDKIKPIIQKIEKSNFRISPQIMSDLLSRYGEE</sequence>
<dbReference type="EMBL" id="CP098611">
    <property type="protein sequence ID" value="USR89908.1"/>
    <property type="molecule type" value="Genomic_DNA"/>
</dbReference>
<dbReference type="Pfam" id="PF11848">
    <property type="entry name" value="DUF3368"/>
    <property type="match status" value="1"/>
</dbReference>
<organism evidence="1 2">
    <name type="scientific">Phormidium yuhuli AB48</name>
    <dbReference type="NCBI Taxonomy" id="2940671"/>
    <lineage>
        <taxon>Bacteria</taxon>
        <taxon>Bacillati</taxon>
        <taxon>Cyanobacteriota</taxon>
        <taxon>Cyanophyceae</taxon>
        <taxon>Oscillatoriophycideae</taxon>
        <taxon>Oscillatoriales</taxon>
        <taxon>Oscillatoriaceae</taxon>
        <taxon>Phormidium</taxon>
        <taxon>Phormidium yuhuli</taxon>
    </lineage>
</organism>
<dbReference type="Proteomes" id="UP001056708">
    <property type="component" value="Chromosome"/>
</dbReference>
<gene>
    <name evidence="1" type="ORF">NEA10_13690</name>
</gene>
<reference evidence="1" key="1">
    <citation type="submission" date="2022-06" db="EMBL/GenBank/DDBJ databases">
        <title>Genome sequence of Phormidium yuhuli AB48 isolated from an industrial photobioreactor environment.</title>
        <authorList>
            <person name="Qiu Y."/>
            <person name="Noonan A.J.C."/>
            <person name="Dofher K."/>
            <person name="Koch M."/>
            <person name="Kieft B."/>
            <person name="Lin X."/>
            <person name="Ziels R.M."/>
            <person name="Hallam S.J."/>
        </authorList>
    </citation>
    <scope>NUCLEOTIDE SEQUENCE</scope>
    <source>
        <strain evidence="1">AB48</strain>
    </source>
</reference>
<accession>A0ABY5AL22</accession>
<dbReference type="PANTHER" id="PTHR39550:SF1">
    <property type="entry name" value="SLL0658 PROTEIN"/>
    <property type="match status" value="1"/>
</dbReference>
<evidence type="ECO:0000313" key="1">
    <source>
        <dbReference type="EMBL" id="USR89908.1"/>
    </source>
</evidence>
<evidence type="ECO:0000313" key="2">
    <source>
        <dbReference type="Proteomes" id="UP001056708"/>
    </source>
</evidence>